<evidence type="ECO:0000313" key="1">
    <source>
        <dbReference type="EMBL" id="PWE30858.1"/>
    </source>
</evidence>
<accession>A0A2U2CG33</accession>
<protein>
    <submittedName>
        <fullName evidence="1">Sarcosine oxidase subunit gamma</fullName>
    </submittedName>
</protein>
<dbReference type="OrthoDB" id="7350722at2"/>
<dbReference type="Proteomes" id="UP000244940">
    <property type="component" value="Unassembled WGS sequence"/>
</dbReference>
<evidence type="ECO:0000313" key="2">
    <source>
        <dbReference type="Proteomes" id="UP000244940"/>
    </source>
</evidence>
<comment type="caution">
    <text evidence="1">The sequence shown here is derived from an EMBL/GenBank/DDBJ whole genome shotgun (WGS) entry which is preliminary data.</text>
</comment>
<reference evidence="1 2" key="1">
    <citation type="submission" date="2018-05" db="EMBL/GenBank/DDBJ databases">
        <title>Pararhodobacter marina sp. nov., isolated from deep-sea water of the Indian Ocean.</title>
        <authorList>
            <person name="Lai Q.Sr."/>
            <person name="Liu X."/>
            <person name="Shao Z."/>
        </authorList>
    </citation>
    <scope>NUCLEOTIDE SEQUENCE [LARGE SCALE GENOMIC DNA]</scope>
    <source>
        <strain evidence="1 2">CIC4N-9</strain>
    </source>
</reference>
<keyword evidence="2" id="KW-1185">Reference proteome</keyword>
<proteinExistence type="predicted"/>
<dbReference type="Gene3D" id="3.30.1360.120">
    <property type="entry name" value="Probable tRNA modification gtpase trme, domain 1"/>
    <property type="match status" value="1"/>
</dbReference>
<dbReference type="AlphaFoldDB" id="A0A2U2CG33"/>
<name>A0A2U2CG33_9RHOB</name>
<sequence>MTGCAAARCWSRSATRSSSTRTEDGCVIDLTTTTAFTGLPLTIGRVTLTAFDPGPVTSVAPYPGRDLSRALAPLAFPQPGAISEAAGLRLVWAGRDLAFLMGGPAPDLTGLAATTDQTDGWAWLTLAGRDAVAVLARLCPLDLRAAAFPPGRSARSLVGHMQAIVIRTGPEAFELAVFRSMAGSLLHDLTGAMRGVAARRAL</sequence>
<dbReference type="EMBL" id="QEYD01000002">
    <property type="protein sequence ID" value="PWE30858.1"/>
    <property type="molecule type" value="Genomic_DNA"/>
</dbReference>
<organism evidence="1 2">
    <name type="scientific">Pararhodobacter marinus</name>
    <dbReference type="NCBI Taxonomy" id="2184063"/>
    <lineage>
        <taxon>Bacteria</taxon>
        <taxon>Pseudomonadati</taxon>
        <taxon>Pseudomonadota</taxon>
        <taxon>Alphaproteobacteria</taxon>
        <taxon>Rhodobacterales</taxon>
        <taxon>Paracoccaceae</taxon>
        <taxon>Pararhodobacter</taxon>
    </lineage>
</organism>
<dbReference type="InterPro" id="IPR027266">
    <property type="entry name" value="TrmE/GcvT-like"/>
</dbReference>
<dbReference type="SUPFAM" id="SSF103025">
    <property type="entry name" value="Folate-binding domain"/>
    <property type="match status" value="1"/>
</dbReference>
<gene>
    <name evidence="1" type="ORF">C4N9_03625</name>
</gene>